<dbReference type="Pfam" id="PF00550">
    <property type="entry name" value="PP-binding"/>
    <property type="match status" value="1"/>
</dbReference>
<evidence type="ECO:0000313" key="3">
    <source>
        <dbReference type="Proteomes" id="UP000033618"/>
    </source>
</evidence>
<reference evidence="2 3" key="1">
    <citation type="submission" date="2015-03" db="EMBL/GenBank/DDBJ databases">
        <title>Draft Genome Sequence of Burkholderia andropogonis type strain ICMP2807, isolated from Sorghum bicolor.</title>
        <authorList>
            <person name="Lopes-Santos L."/>
            <person name="Castro D.B."/>
            <person name="Ottoboni L.M."/>
            <person name="Park D."/>
            <person name="Weirc B.S."/>
            <person name="Destefano S.A."/>
        </authorList>
    </citation>
    <scope>NUCLEOTIDE SEQUENCE [LARGE SCALE GENOMIC DNA]</scope>
    <source>
        <strain evidence="2 3">ICMP2807</strain>
    </source>
</reference>
<feature type="domain" description="Carrier" evidence="1">
    <location>
        <begin position="1"/>
        <end position="77"/>
    </location>
</feature>
<evidence type="ECO:0000313" key="2">
    <source>
        <dbReference type="EMBL" id="KKB65012.1"/>
    </source>
</evidence>
<dbReference type="RefSeq" id="WP_024904253.1">
    <property type="nucleotide sequence ID" value="NZ_CADFGU010000004.1"/>
</dbReference>
<organism evidence="2 3">
    <name type="scientific">Robbsia andropogonis</name>
    <dbReference type="NCBI Taxonomy" id="28092"/>
    <lineage>
        <taxon>Bacteria</taxon>
        <taxon>Pseudomonadati</taxon>
        <taxon>Pseudomonadota</taxon>
        <taxon>Betaproteobacteria</taxon>
        <taxon>Burkholderiales</taxon>
        <taxon>Burkholderiaceae</taxon>
        <taxon>Robbsia</taxon>
    </lineage>
</organism>
<dbReference type="OrthoDB" id="7284767at2"/>
<dbReference type="InterPro" id="IPR036736">
    <property type="entry name" value="ACP-like_sf"/>
</dbReference>
<dbReference type="PROSITE" id="PS50075">
    <property type="entry name" value="CARRIER"/>
    <property type="match status" value="1"/>
</dbReference>
<dbReference type="EMBL" id="LAQU01000002">
    <property type="protein sequence ID" value="KKB65012.1"/>
    <property type="molecule type" value="Genomic_DNA"/>
</dbReference>
<evidence type="ECO:0000259" key="1">
    <source>
        <dbReference type="PROSITE" id="PS50075"/>
    </source>
</evidence>
<dbReference type="SUPFAM" id="SSF47336">
    <property type="entry name" value="ACP-like"/>
    <property type="match status" value="1"/>
</dbReference>
<dbReference type="AlphaFoldDB" id="A0A0F5K663"/>
<gene>
    <name evidence="2" type="ORF">WM40_03460</name>
</gene>
<dbReference type="NCBIfam" id="NF005480">
    <property type="entry name" value="PRK07081.1"/>
    <property type="match status" value="1"/>
</dbReference>
<dbReference type="Proteomes" id="UP000033618">
    <property type="component" value="Unassembled WGS sequence"/>
</dbReference>
<comment type="caution">
    <text evidence="2">The sequence shown here is derived from an EMBL/GenBank/DDBJ whole genome shotgun (WGS) entry which is preliminary data.</text>
</comment>
<keyword evidence="3" id="KW-1185">Reference proteome</keyword>
<proteinExistence type="predicted"/>
<sequence length="81" mass="8364">MENTLRGILLEVGNLSVPVTAIGSSDDLFAVGLTSFATVGVMLAIESAFDVEFPDSLLVRSTFTSIDALASVVLGLKSTAT</sequence>
<protein>
    <submittedName>
        <fullName evidence="2">Acyl carrier protein</fullName>
    </submittedName>
</protein>
<dbReference type="Gene3D" id="1.10.1200.10">
    <property type="entry name" value="ACP-like"/>
    <property type="match status" value="1"/>
</dbReference>
<dbReference type="PATRIC" id="fig|28092.6.peg.824"/>
<dbReference type="InterPro" id="IPR009081">
    <property type="entry name" value="PP-bd_ACP"/>
</dbReference>
<accession>A0A0F5K663</accession>
<name>A0A0F5K663_9BURK</name>
<dbReference type="STRING" id="28092.WM40_03460"/>